<feature type="transmembrane region" description="Helical" evidence="15">
    <location>
        <begin position="107"/>
        <end position="129"/>
    </location>
</feature>
<dbReference type="AlphaFoldDB" id="A0A8E2ASQ6"/>
<dbReference type="InterPro" id="IPR001128">
    <property type="entry name" value="Cyt_P450"/>
</dbReference>
<comment type="subcellular location">
    <subcellularLocation>
        <location evidence="2">Membrane</location>
        <topology evidence="2">Single-pass membrane protein</topology>
    </subcellularLocation>
</comment>
<dbReference type="OrthoDB" id="2789670at2759"/>
<evidence type="ECO:0000256" key="1">
    <source>
        <dbReference type="ARBA" id="ARBA00001971"/>
    </source>
</evidence>
<dbReference type="GO" id="GO:0016020">
    <property type="term" value="C:membrane"/>
    <property type="evidence" value="ECO:0007669"/>
    <property type="project" value="UniProtKB-SubCell"/>
</dbReference>
<keyword evidence="11 14" id="KW-0503">Monooxygenase</keyword>
<reference evidence="16 17" key="1">
    <citation type="submission" date="2016-07" db="EMBL/GenBank/DDBJ databases">
        <title>Draft genome of the white-rot fungus Obba rivulosa 3A-2.</title>
        <authorList>
            <consortium name="DOE Joint Genome Institute"/>
            <person name="Miettinen O."/>
            <person name="Riley R."/>
            <person name="Acob R."/>
            <person name="Barry K."/>
            <person name="Cullen D."/>
            <person name="De Vries R."/>
            <person name="Hainaut M."/>
            <person name="Hatakka A."/>
            <person name="Henrissat B."/>
            <person name="Hilden K."/>
            <person name="Kuo R."/>
            <person name="Labutti K."/>
            <person name="Lipzen A."/>
            <person name="Makela M.R."/>
            <person name="Sandor L."/>
            <person name="Spatafora J.W."/>
            <person name="Grigoriev I.V."/>
            <person name="Hibbett D.S."/>
        </authorList>
    </citation>
    <scope>NUCLEOTIDE SEQUENCE [LARGE SCALE GENOMIC DNA]</scope>
    <source>
        <strain evidence="16 17">3A-2</strain>
    </source>
</reference>
<evidence type="ECO:0000256" key="15">
    <source>
        <dbReference type="SAM" id="Phobius"/>
    </source>
</evidence>
<dbReference type="InterPro" id="IPR017972">
    <property type="entry name" value="Cyt_P450_CS"/>
</dbReference>
<name>A0A8E2ASQ6_9APHY</name>
<dbReference type="EMBL" id="KV722409">
    <property type="protein sequence ID" value="OCH90228.1"/>
    <property type="molecule type" value="Genomic_DNA"/>
</dbReference>
<comment type="pathway">
    <text evidence="3">Secondary metabolite biosynthesis.</text>
</comment>
<dbReference type="PRINTS" id="PR00385">
    <property type="entry name" value="P450"/>
</dbReference>
<sequence>MLVSIISIICVPALTGLFLTLLLQCGRRKSSLHHLPLPPGPKPLPLVGNILDIPTAYQWLTYAEWSKTYGNIVHVKFFGKSLIILGSAKHAFDLFEKRSSLYSDRPMFHMLFLMGFDWAFTLMPYGSWWRRHRRLFHQYFNSTNVAGFESLQVSEVRQLLRNLQEDPENYIRHIRHAMGSLIIRVVYGVKDDELVGVNQRAMESVAQTMNPGSFWVDIMPFLKHIPAWFPGAGFQRKAREWRSDGLAARDMGFAAAKHAISQHDSVAMQSIVADMLERISSLDPMQQKEESEIAEDVAAVSYIAGADTVISSISSFFLAMVHYPEVQAKAYAELMDVVGPHRLPEFADRDSLPYINAIVKESLRWQPVLPLGVAHATIEDDEYEGYLIPKGSIVMANSWAILHDPEEYPDPERFFPDRFVKDGRLNAAVRDPSTAAFGYGRRICPGRYFADNLLFITFASILHAFTINPPLGPDGKPALPDVKMTSGSLSFPVPFNCIIEPRSSLTAALIHD</sequence>
<feature type="binding site" description="axial binding residue" evidence="13">
    <location>
        <position position="444"/>
    </location>
    <ligand>
        <name>heme</name>
        <dbReference type="ChEBI" id="CHEBI:30413"/>
    </ligand>
    <ligandPart>
        <name>Fe</name>
        <dbReference type="ChEBI" id="CHEBI:18248"/>
    </ligandPart>
</feature>
<evidence type="ECO:0000256" key="14">
    <source>
        <dbReference type="RuleBase" id="RU000461"/>
    </source>
</evidence>
<keyword evidence="10 13" id="KW-0408">Iron</keyword>
<dbReference type="InterPro" id="IPR036396">
    <property type="entry name" value="Cyt_P450_sf"/>
</dbReference>
<organism evidence="16 17">
    <name type="scientific">Obba rivulosa</name>
    <dbReference type="NCBI Taxonomy" id="1052685"/>
    <lineage>
        <taxon>Eukaryota</taxon>
        <taxon>Fungi</taxon>
        <taxon>Dikarya</taxon>
        <taxon>Basidiomycota</taxon>
        <taxon>Agaricomycotina</taxon>
        <taxon>Agaricomycetes</taxon>
        <taxon>Polyporales</taxon>
        <taxon>Gelatoporiaceae</taxon>
        <taxon>Obba</taxon>
    </lineage>
</organism>
<evidence type="ECO:0000256" key="4">
    <source>
        <dbReference type="ARBA" id="ARBA00010617"/>
    </source>
</evidence>
<dbReference type="InterPro" id="IPR002401">
    <property type="entry name" value="Cyt_P450_E_grp-I"/>
</dbReference>
<evidence type="ECO:0000256" key="6">
    <source>
        <dbReference type="ARBA" id="ARBA00022692"/>
    </source>
</evidence>
<dbReference type="GO" id="GO:0016705">
    <property type="term" value="F:oxidoreductase activity, acting on paired donors, with incorporation or reduction of molecular oxygen"/>
    <property type="evidence" value="ECO:0007669"/>
    <property type="project" value="InterPro"/>
</dbReference>
<dbReference type="GO" id="GO:0005506">
    <property type="term" value="F:iron ion binding"/>
    <property type="evidence" value="ECO:0007669"/>
    <property type="project" value="InterPro"/>
</dbReference>
<evidence type="ECO:0000256" key="3">
    <source>
        <dbReference type="ARBA" id="ARBA00005179"/>
    </source>
</evidence>
<keyword evidence="12 15" id="KW-0472">Membrane</keyword>
<dbReference type="PANTHER" id="PTHR46300">
    <property type="entry name" value="P450, PUTATIVE (EUROFUNG)-RELATED-RELATED"/>
    <property type="match status" value="1"/>
</dbReference>
<evidence type="ECO:0000256" key="13">
    <source>
        <dbReference type="PIRSR" id="PIRSR602401-1"/>
    </source>
</evidence>
<dbReference type="Gene3D" id="1.10.630.10">
    <property type="entry name" value="Cytochrome P450"/>
    <property type="match status" value="1"/>
</dbReference>
<evidence type="ECO:0000256" key="7">
    <source>
        <dbReference type="ARBA" id="ARBA00022723"/>
    </source>
</evidence>
<dbReference type="Proteomes" id="UP000250043">
    <property type="component" value="Unassembled WGS sequence"/>
</dbReference>
<evidence type="ECO:0000256" key="5">
    <source>
        <dbReference type="ARBA" id="ARBA00022617"/>
    </source>
</evidence>
<comment type="cofactor">
    <cofactor evidence="1 13">
        <name>heme</name>
        <dbReference type="ChEBI" id="CHEBI:30413"/>
    </cofactor>
</comment>
<dbReference type="PROSITE" id="PS00086">
    <property type="entry name" value="CYTOCHROME_P450"/>
    <property type="match status" value="1"/>
</dbReference>
<dbReference type="PANTHER" id="PTHR46300:SF7">
    <property type="entry name" value="P450, PUTATIVE (EUROFUNG)-RELATED"/>
    <property type="match status" value="1"/>
</dbReference>
<keyword evidence="17" id="KW-1185">Reference proteome</keyword>
<evidence type="ECO:0000256" key="9">
    <source>
        <dbReference type="ARBA" id="ARBA00023002"/>
    </source>
</evidence>
<evidence type="ECO:0000313" key="16">
    <source>
        <dbReference type="EMBL" id="OCH90228.1"/>
    </source>
</evidence>
<proteinExistence type="inferred from homology"/>
<keyword evidence="5 13" id="KW-0349">Heme</keyword>
<dbReference type="Pfam" id="PF00067">
    <property type="entry name" value="p450"/>
    <property type="match status" value="1"/>
</dbReference>
<gene>
    <name evidence="16" type="ORF">OBBRIDRAFT_819414</name>
</gene>
<accession>A0A8E2ASQ6</accession>
<dbReference type="GO" id="GO:0020037">
    <property type="term" value="F:heme binding"/>
    <property type="evidence" value="ECO:0007669"/>
    <property type="project" value="InterPro"/>
</dbReference>
<comment type="similarity">
    <text evidence="4 14">Belongs to the cytochrome P450 family.</text>
</comment>
<dbReference type="GO" id="GO:0004497">
    <property type="term" value="F:monooxygenase activity"/>
    <property type="evidence" value="ECO:0007669"/>
    <property type="project" value="UniProtKB-KW"/>
</dbReference>
<evidence type="ECO:0000256" key="12">
    <source>
        <dbReference type="ARBA" id="ARBA00023136"/>
    </source>
</evidence>
<dbReference type="InterPro" id="IPR050364">
    <property type="entry name" value="Cytochrome_P450_fung"/>
</dbReference>
<keyword evidence="9 14" id="KW-0560">Oxidoreductase</keyword>
<protein>
    <submittedName>
        <fullName evidence="16">CyP450 monooxygenase</fullName>
    </submittedName>
</protein>
<feature type="transmembrane region" description="Helical" evidence="15">
    <location>
        <begin position="6"/>
        <end position="23"/>
    </location>
</feature>
<evidence type="ECO:0000256" key="10">
    <source>
        <dbReference type="ARBA" id="ARBA00023004"/>
    </source>
</evidence>
<evidence type="ECO:0000256" key="8">
    <source>
        <dbReference type="ARBA" id="ARBA00022989"/>
    </source>
</evidence>
<keyword evidence="8 15" id="KW-1133">Transmembrane helix</keyword>
<evidence type="ECO:0000256" key="11">
    <source>
        <dbReference type="ARBA" id="ARBA00023033"/>
    </source>
</evidence>
<keyword evidence="7 13" id="KW-0479">Metal-binding</keyword>
<dbReference type="PRINTS" id="PR00463">
    <property type="entry name" value="EP450I"/>
</dbReference>
<evidence type="ECO:0000313" key="17">
    <source>
        <dbReference type="Proteomes" id="UP000250043"/>
    </source>
</evidence>
<dbReference type="SUPFAM" id="SSF48264">
    <property type="entry name" value="Cytochrome P450"/>
    <property type="match status" value="1"/>
</dbReference>
<dbReference type="CDD" id="cd11065">
    <property type="entry name" value="CYP64-like"/>
    <property type="match status" value="1"/>
</dbReference>
<evidence type="ECO:0000256" key="2">
    <source>
        <dbReference type="ARBA" id="ARBA00004167"/>
    </source>
</evidence>
<keyword evidence="6 15" id="KW-0812">Transmembrane</keyword>